<dbReference type="Proteomes" id="UP000016923">
    <property type="component" value="Unassembled WGS sequence"/>
</dbReference>
<dbReference type="InterPro" id="IPR051222">
    <property type="entry name" value="PPR/CCM1_RNA-binding"/>
</dbReference>
<evidence type="ECO:0000256" key="3">
    <source>
        <dbReference type="SAM" id="MobiDB-lite"/>
    </source>
</evidence>
<dbReference type="PANTHER" id="PTHR47942:SF63">
    <property type="entry name" value="PENTATRICOPEPTIDE REPEAT-CONTAINING PROTEIN"/>
    <property type="match status" value="1"/>
</dbReference>
<dbReference type="VEuPathDB" id="FungiDB:F503_05150"/>
<dbReference type="InterPro" id="IPR002885">
    <property type="entry name" value="PPR_rpt"/>
</dbReference>
<dbReference type="HOGENOM" id="CLU_014278_1_1_1"/>
<evidence type="ECO:0000256" key="2">
    <source>
        <dbReference type="PROSITE-ProRule" id="PRU00708"/>
    </source>
</evidence>
<dbReference type="InterPro" id="IPR011990">
    <property type="entry name" value="TPR-like_helical_dom_sf"/>
</dbReference>
<dbReference type="AlphaFoldDB" id="S3D978"/>
<dbReference type="Pfam" id="PF13041">
    <property type="entry name" value="PPR_2"/>
    <property type="match status" value="2"/>
</dbReference>
<evidence type="ECO:0000256" key="1">
    <source>
        <dbReference type="ARBA" id="ARBA00022737"/>
    </source>
</evidence>
<gene>
    <name evidence="4" type="ORF">F503_05150</name>
</gene>
<feature type="region of interest" description="Disordered" evidence="3">
    <location>
        <begin position="41"/>
        <end position="107"/>
    </location>
</feature>
<evidence type="ECO:0000313" key="5">
    <source>
        <dbReference type="Proteomes" id="UP000016923"/>
    </source>
</evidence>
<feature type="repeat" description="PPR" evidence="2">
    <location>
        <begin position="771"/>
        <end position="805"/>
    </location>
</feature>
<reference evidence="4 5" key="1">
    <citation type="journal article" date="2013" name="BMC Genomics">
        <title>The genome and transcriptome of the pine saprophyte Ophiostoma piceae, and a comparison with the bark beetle-associated pine pathogen Grosmannia clavigera.</title>
        <authorList>
            <person name="Haridas S."/>
            <person name="Wang Y."/>
            <person name="Lim L."/>
            <person name="Massoumi Alamouti S."/>
            <person name="Jackman S."/>
            <person name="Docking R."/>
            <person name="Robertson G."/>
            <person name="Birol I."/>
            <person name="Bohlmann J."/>
            <person name="Breuil C."/>
        </authorList>
    </citation>
    <scope>NUCLEOTIDE SEQUENCE [LARGE SCALE GENOMIC DNA]</scope>
    <source>
        <strain evidence="4 5">UAMH 11346</strain>
    </source>
</reference>
<evidence type="ECO:0000313" key="4">
    <source>
        <dbReference type="EMBL" id="EPE10055.1"/>
    </source>
</evidence>
<keyword evidence="5" id="KW-1185">Reference proteome</keyword>
<dbReference type="Gene3D" id="1.25.40.10">
    <property type="entry name" value="Tetratricopeptide repeat domain"/>
    <property type="match status" value="2"/>
</dbReference>
<dbReference type="eggNOG" id="KOG4197">
    <property type="taxonomic scope" value="Eukaryota"/>
</dbReference>
<dbReference type="PANTHER" id="PTHR47942">
    <property type="entry name" value="TETRATRICOPEPTIDE REPEAT (TPR)-LIKE SUPERFAMILY PROTEIN-RELATED"/>
    <property type="match status" value="1"/>
</dbReference>
<feature type="region of interest" description="Disordered" evidence="3">
    <location>
        <begin position="714"/>
        <end position="757"/>
    </location>
</feature>
<sequence>MQTCPCVRLRLWRQYGRDWHRLRNASPATLARAASTMYQHSPNANPVDLLDNKSKTGTSWDATRSDPELLTGRPPRITFYKSKNTLPTRKPWSSAGSPEDSRSSAHPTADEIAAWSLVDWRFFISGPRNGTPMDRPTHLFAGQLHFLKKEYPPNEHKEVVRRFNQWKEAVATTWCMLENKQLPCELNKEHSSILRRILEQEQVHASSDEAWLAGAEGEAHGRAERIRKLWSTLTQEEREAQWPHLLISTFRTYPELILDIFHATFETSAAPLYVIEDTLSYIVRSNESANVALKLSFDDIFSIVKLSMEKGRLNAPLHLRQHTLYALLRATKTPHDASSLFNLLQGHGQPIHANTLIQFTARLAKSPEHKAQAVDMVRLMVSEHSLDINSVKGSALCTTILSSGWGRVLGNNNITPAVGPANGAGTISAASSSEQEHSGPTPAQLFEQLLGIGLEPNLITYTAIIRELCSKGELTSAQEVLQIMLNTQTGLDAYVYSILMNGAKAAGHYPLIRQVAEAAASNRILHPYVWNDFLQAIHVMALSEARSDPAYKRPRMIPAFPLMLETYRKTFSPAPLLELLPFVSRLGNSYGNAGIGMNSSAATRRRWEFVEELGPTLSLLPQLSPADMIAPTGVTLSTMVLGYIQGLSNPYDVIEFYSHFHRLLKTGHPVAISVVEETGSMVYDIVIMALCEYDGMLRVALDVVSDMLRDASLGLDDHEPLPGQRKDRKRWNKAEPNKEQAQSQEQQSPVPAPDTTDMAHAVMPGVHSPPSVHTWSILLNGFMFHRHTMQGERILKMMAKRGIEPNEVTWNTLISGYARLQFARKTGNALLRRELAGYEPNDFTFRAFSYLGDKAIVIKYLERHREVKQNTPAPSSSGSVSATTARNRHPAIARELRSLKEDIDGIAQMMNEDEELPKQPKQKRH</sequence>
<dbReference type="STRING" id="1262450.S3D978"/>
<organism evidence="4 5">
    <name type="scientific">Ophiostoma piceae (strain UAMH 11346)</name>
    <name type="common">Sap stain fungus</name>
    <dbReference type="NCBI Taxonomy" id="1262450"/>
    <lineage>
        <taxon>Eukaryota</taxon>
        <taxon>Fungi</taxon>
        <taxon>Dikarya</taxon>
        <taxon>Ascomycota</taxon>
        <taxon>Pezizomycotina</taxon>
        <taxon>Sordariomycetes</taxon>
        <taxon>Sordariomycetidae</taxon>
        <taxon>Ophiostomatales</taxon>
        <taxon>Ophiostomataceae</taxon>
        <taxon>Ophiostoma</taxon>
    </lineage>
</organism>
<protein>
    <submittedName>
        <fullName evidence="4">Pentatricopeptide repeat protein</fullName>
    </submittedName>
</protein>
<feature type="compositionally biased region" description="Polar residues" evidence="3">
    <location>
        <begin position="869"/>
        <end position="885"/>
    </location>
</feature>
<accession>S3D978</accession>
<feature type="region of interest" description="Disordered" evidence="3">
    <location>
        <begin position="867"/>
        <end position="894"/>
    </location>
</feature>
<dbReference type="PROSITE" id="PS51375">
    <property type="entry name" value="PPR"/>
    <property type="match status" value="1"/>
</dbReference>
<dbReference type="OrthoDB" id="185373at2759"/>
<feature type="compositionally biased region" description="Polar residues" evidence="3">
    <location>
        <begin position="739"/>
        <end position="749"/>
    </location>
</feature>
<keyword evidence="1" id="KW-0677">Repeat</keyword>
<dbReference type="OMA" id="HEHETAW"/>
<name>S3D978_OPHP1</name>
<dbReference type="EMBL" id="KE148146">
    <property type="protein sequence ID" value="EPE10055.1"/>
    <property type="molecule type" value="Genomic_DNA"/>
</dbReference>
<proteinExistence type="predicted"/>